<dbReference type="EMBL" id="JAHWGI010001402">
    <property type="protein sequence ID" value="KAK3929706.1"/>
    <property type="molecule type" value="Genomic_DNA"/>
</dbReference>
<dbReference type="Proteomes" id="UP001219518">
    <property type="component" value="Unassembled WGS sequence"/>
</dbReference>
<dbReference type="InterPro" id="IPR048365">
    <property type="entry name" value="TNP-like_RNaseH_N"/>
</dbReference>
<reference evidence="3" key="2">
    <citation type="journal article" date="2023" name="BMC Genomics">
        <title>Pest status, molecular evolution, and epigenetic factors derived from the genome assembly of Frankliniella fusca, a thysanopteran phytovirus vector.</title>
        <authorList>
            <person name="Catto M.A."/>
            <person name="Labadie P.E."/>
            <person name="Jacobson A.L."/>
            <person name="Kennedy G.G."/>
            <person name="Srinivasan R."/>
            <person name="Hunt B.G."/>
        </authorList>
    </citation>
    <scope>NUCLEOTIDE SEQUENCE</scope>
    <source>
        <strain evidence="3">PL_HMW_Pooled</strain>
    </source>
</reference>
<comment type="caution">
    <text evidence="3">The sequence shown here is derived from an EMBL/GenBank/DDBJ whole genome shotgun (WGS) entry which is preliminary data.</text>
</comment>
<evidence type="ECO:0000313" key="3">
    <source>
        <dbReference type="EMBL" id="KAK3929706.1"/>
    </source>
</evidence>
<dbReference type="PANTHER" id="PTHR47577:SF2">
    <property type="entry name" value="THAP DOMAIN CONTAINING 9"/>
    <property type="match status" value="1"/>
</dbReference>
<dbReference type="InterPro" id="IPR048367">
    <property type="entry name" value="TNP-like_RNaseH_C"/>
</dbReference>
<feature type="domain" description="Transposable element P transposase-like RNase H" evidence="1">
    <location>
        <begin position="3"/>
        <end position="72"/>
    </location>
</feature>
<organism evidence="3 4">
    <name type="scientific">Frankliniella fusca</name>
    <dbReference type="NCBI Taxonomy" id="407009"/>
    <lineage>
        <taxon>Eukaryota</taxon>
        <taxon>Metazoa</taxon>
        <taxon>Ecdysozoa</taxon>
        <taxon>Arthropoda</taxon>
        <taxon>Hexapoda</taxon>
        <taxon>Insecta</taxon>
        <taxon>Pterygota</taxon>
        <taxon>Neoptera</taxon>
        <taxon>Paraneoptera</taxon>
        <taxon>Thysanoptera</taxon>
        <taxon>Terebrantia</taxon>
        <taxon>Thripoidea</taxon>
        <taxon>Thripidae</taxon>
        <taxon>Frankliniella</taxon>
    </lineage>
</organism>
<reference evidence="3" key="1">
    <citation type="submission" date="2021-07" db="EMBL/GenBank/DDBJ databases">
        <authorList>
            <person name="Catto M.A."/>
            <person name="Jacobson A."/>
            <person name="Kennedy G."/>
            <person name="Labadie P."/>
            <person name="Hunt B.G."/>
            <person name="Srinivasan R."/>
        </authorList>
    </citation>
    <scope>NUCLEOTIDE SEQUENCE</scope>
    <source>
        <strain evidence="3">PL_HMW_Pooled</strain>
        <tissue evidence="3">Head</tissue>
    </source>
</reference>
<name>A0AAE1LRB7_9NEOP</name>
<keyword evidence="4" id="KW-1185">Reference proteome</keyword>
<proteinExistence type="predicted"/>
<dbReference type="PANTHER" id="PTHR47577">
    <property type="entry name" value="THAP DOMAIN-CONTAINING PROTEIN 6"/>
    <property type="match status" value="1"/>
</dbReference>
<accession>A0AAE1LRB7</accession>
<dbReference type="Pfam" id="PF21789">
    <property type="entry name" value="TNP-like_RNaseH_C"/>
    <property type="match status" value="1"/>
</dbReference>
<feature type="non-terminal residue" evidence="3">
    <location>
        <position position="1"/>
    </location>
</feature>
<feature type="domain" description="Transposable element P transposase-like RNase H C-terminal" evidence="2">
    <location>
        <begin position="343"/>
        <end position="374"/>
    </location>
</feature>
<dbReference type="AlphaFoldDB" id="A0AAE1LRB7"/>
<dbReference type="Pfam" id="PF21787">
    <property type="entry name" value="TNP-like_RNaseH_N"/>
    <property type="match status" value="1"/>
</dbReference>
<evidence type="ECO:0000313" key="4">
    <source>
        <dbReference type="Proteomes" id="UP001219518"/>
    </source>
</evidence>
<sequence>MGDHALVISFQPFRGQWVQAIACFLTHSNATADELTKLLLEAVILLERSNLFVDGVVTDGASWNRSMWINFGVTKEKPSAEHPCDPQRRLWFISDFPHLLKCMRNAVCSKKIIKTPKGDVKLDHWEAIIEANELHQVGLRQCHKLTRDHINPDPWQKVRVGMAFQVPETEINYYLLLESKPEMSVMSHFDFQFWSASVAASMSCLRFQDCSKLDDCDASIEMRELINKLSDAMNSNRPANAMRLNTSQYQDIQNFLDYFVSLKKWDDDRLLEKLVIGEKARVANLRAKGKRPREKSRDALRQEDYIFSDSTDIGLIVTLKGTLELVKFLVEKCNFQFVMTARLNQDALERFFGLVRQSCGGNTHPEPRVFAQLFRLLSVYSLVKPMRGSNITGGNMVTTLLNLDDLKSKTKQERQKAFTDKLDELVINGIHLDEIPDIIESFNHDHNYVLGGESIDEFALSYVAGFVSRHSTRYIKDCVECEKCIKKTESEKTEVDMLITMKSKGWLTYATDALINLLRVIEQSLLQASLQSEMEENFIFVVLD</sequence>
<evidence type="ECO:0000259" key="2">
    <source>
        <dbReference type="Pfam" id="PF21789"/>
    </source>
</evidence>
<evidence type="ECO:0000259" key="1">
    <source>
        <dbReference type="Pfam" id="PF21787"/>
    </source>
</evidence>
<protein>
    <submittedName>
        <fullName evidence="3">Transposable element P transposase</fullName>
    </submittedName>
</protein>
<gene>
    <name evidence="3" type="ORF">KUF71_019537</name>
</gene>